<dbReference type="EMBL" id="HBUF01665695">
    <property type="protein sequence ID" value="CAG6789574.1"/>
    <property type="molecule type" value="Transcribed_RNA"/>
</dbReference>
<evidence type="ECO:0000256" key="1">
    <source>
        <dbReference type="SAM" id="Phobius"/>
    </source>
</evidence>
<accession>A0A8D9BQ56</accession>
<keyword evidence="1" id="KW-1133">Transmembrane helix</keyword>
<feature type="transmembrane region" description="Helical" evidence="1">
    <location>
        <begin position="58"/>
        <end position="81"/>
    </location>
</feature>
<proteinExistence type="predicted"/>
<sequence length="140" mass="16138">MCCKKKHKKHLLIFHRVAVFLLCIAVVDFFFRKKFYFILLALLFHTFCLLKRDCLINIFFVLFNVLIVSGILIYSSLYLVSVLNSSTMFLCFSYITDYCVAILVFVYVVDISTCTKFNLCGVNLATFCTRLMGDAMTSVV</sequence>
<name>A0A8D9BQ56_9HEMI</name>
<protein>
    <submittedName>
        <fullName evidence="2">Uncharacterized protein</fullName>
    </submittedName>
</protein>
<reference evidence="2" key="1">
    <citation type="submission" date="2021-05" db="EMBL/GenBank/DDBJ databases">
        <authorList>
            <person name="Alioto T."/>
            <person name="Alioto T."/>
            <person name="Gomez Garrido J."/>
        </authorList>
    </citation>
    <scope>NUCLEOTIDE SEQUENCE</scope>
</reference>
<feature type="transmembrane region" description="Helical" evidence="1">
    <location>
        <begin position="87"/>
        <end position="109"/>
    </location>
</feature>
<organism evidence="2">
    <name type="scientific">Cacopsylla melanoneura</name>
    <dbReference type="NCBI Taxonomy" id="428564"/>
    <lineage>
        <taxon>Eukaryota</taxon>
        <taxon>Metazoa</taxon>
        <taxon>Ecdysozoa</taxon>
        <taxon>Arthropoda</taxon>
        <taxon>Hexapoda</taxon>
        <taxon>Insecta</taxon>
        <taxon>Pterygota</taxon>
        <taxon>Neoptera</taxon>
        <taxon>Paraneoptera</taxon>
        <taxon>Hemiptera</taxon>
        <taxon>Sternorrhyncha</taxon>
        <taxon>Psylloidea</taxon>
        <taxon>Psyllidae</taxon>
        <taxon>Psyllinae</taxon>
        <taxon>Cacopsylla</taxon>
    </lineage>
</organism>
<feature type="transmembrane region" description="Helical" evidence="1">
    <location>
        <begin position="12"/>
        <end position="29"/>
    </location>
</feature>
<dbReference type="AlphaFoldDB" id="A0A8D9BQ56"/>
<keyword evidence="1" id="KW-0472">Membrane</keyword>
<feature type="transmembrane region" description="Helical" evidence="1">
    <location>
        <begin position="35"/>
        <end position="51"/>
    </location>
</feature>
<evidence type="ECO:0000313" key="2">
    <source>
        <dbReference type="EMBL" id="CAG6789574.1"/>
    </source>
</evidence>
<keyword evidence="1" id="KW-0812">Transmembrane</keyword>